<evidence type="ECO:0000256" key="2">
    <source>
        <dbReference type="SAM" id="MobiDB-lite"/>
    </source>
</evidence>
<dbReference type="KEGG" id="dmt:DESME_12520"/>
<keyword evidence="3" id="KW-0472">Membrane</keyword>
<dbReference type="Pfam" id="PF03816">
    <property type="entry name" value="LytR_cpsA_psr"/>
    <property type="match status" value="1"/>
</dbReference>
<keyword evidence="3" id="KW-1133">Transmembrane helix</keyword>
<feature type="compositionally biased region" description="Polar residues" evidence="2">
    <location>
        <begin position="329"/>
        <end position="339"/>
    </location>
</feature>
<feature type="region of interest" description="Disordered" evidence="2">
    <location>
        <begin position="316"/>
        <end position="345"/>
    </location>
</feature>
<gene>
    <name evidence="5" type="ORF">DESME_12520</name>
</gene>
<dbReference type="AlphaFoldDB" id="W0EAH6"/>
<accession>W0EAH6</accession>
<dbReference type="Gene3D" id="3.40.630.190">
    <property type="entry name" value="LCP protein"/>
    <property type="match status" value="1"/>
</dbReference>
<sequence>MRRKKAFAFIILGISLATALVCGYFWYWGLSPLSPNSTPPTEASEADMKNRVSVLLVGADQRPGIEEFNTDSLILASIDPTSQRISLLSIPRDTRVSIPGHPNIKINSVASLDDMQTLEKEVADLTGVTVAGYIQTNFSGFKQIIDTLGGITVDVEKNMYYETGDETDGYINLKKGVQRLDGSQALQYARFRYDALADISRTARQQVVLKAVAKEMLQVSTLPKLPWLIPQLDKAVHTNLSLGDMLKLSKVAVGFDNVDIVSQTLPGKFMDLDGVSYWEVDPKDAQKVMSDVLQGITTTKIIEDQEVDLLKPIVTTPSKPLPKVPGNHQDPNGQESTGYQEVEKADEAVEAEINWPLGPDGGA</sequence>
<organism evidence="5 6">
    <name type="scientific">Desulfitobacterium metallireducens DSM 15288</name>
    <dbReference type="NCBI Taxonomy" id="871968"/>
    <lineage>
        <taxon>Bacteria</taxon>
        <taxon>Bacillati</taxon>
        <taxon>Bacillota</taxon>
        <taxon>Clostridia</taxon>
        <taxon>Eubacteriales</taxon>
        <taxon>Desulfitobacteriaceae</taxon>
        <taxon>Desulfitobacterium</taxon>
    </lineage>
</organism>
<reference evidence="5 6" key="1">
    <citation type="submission" date="2013-12" db="EMBL/GenBank/DDBJ databases">
        <authorList>
            <consortium name="DOE Joint Genome Institute"/>
            <person name="Smidt H."/>
            <person name="Huntemann M."/>
            <person name="Han J."/>
            <person name="Chen A."/>
            <person name="Kyrpides N."/>
            <person name="Mavromatis K."/>
            <person name="Markowitz V."/>
            <person name="Palaniappan K."/>
            <person name="Ivanova N."/>
            <person name="Schaumberg A."/>
            <person name="Pati A."/>
            <person name="Liolios K."/>
            <person name="Nordberg H.P."/>
            <person name="Cantor M.N."/>
            <person name="Hua S.X."/>
            <person name="Woyke T."/>
        </authorList>
    </citation>
    <scope>NUCLEOTIDE SEQUENCE [LARGE SCALE GENOMIC DNA]</scope>
    <source>
        <strain evidence="6">DSM 15288</strain>
    </source>
</reference>
<evidence type="ECO:0000313" key="5">
    <source>
        <dbReference type="EMBL" id="AHF07752.1"/>
    </source>
</evidence>
<dbReference type="STRING" id="871968.DESME_12520"/>
<dbReference type="NCBIfam" id="TIGR00350">
    <property type="entry name" value="lytR_cpsA_psr"/>
    <property type="match status" value="1"/>
</dbReference>
<dbReference type="PANTHER" id="PTHR33392:SF6">
    <property type="entry name" value="POLYISOPRENYL-TEICHOIC ACID--PEPTIDOGLYCAN TEICHOIC ACID TRANSFERASE TAGU"/>
    <property type="match status" value="1"/>
</dbReference>
<name>W0EAH6_9FIRM</name>
<comment type="similarity">
    <text evidence="1">Belongs to the LytR/CpsA/Psr (LCP) family.</text>
</comment>
<dbReference type="InterPro" id="IPR004474">
    <property type="entry name" value="LytR_CpsA_psr"/>
</dbReference>
<feature type="transmembrane region" description="Helical" evidence="3">
    <location>
        <begin position="7"/>
        <end position="28"/>
    </location>
</feature>
<protein>
    <submittedName>
        <fullName evidence="5">Transcriptional regulator</fullName>
    </submittedName>
</protein>
<keyword evidence="3" id="KW-0812">Transmembrane</keyword>
<feature type="domain" description="Cell envelope-related transcriptional attenuator" evidence="4">
    <location>
        <begin position="69"/>
        <end position="217"/>
    </location>
</feature>
<proteinExistence type="inferred from homology"/>
<evidence type="ECO:0000256" key="1">
    <source>
        <dbReference type="ARBA" id="ARBA00006068"/>
    </source>
</evidence>
<keyword evidence="6" id="KW-1185">Reference proteome</keyword>
<evidence type="ECO:0000313" key="6">
    <source>
        <dbReference type="Proteomes" id="UP000010847"/>
    </source>
</evidence>
<dbReference type="EMBL" id="CP007032">
    <property type="protein sequence ID" value="AHF07752.1"/>
    <property type="molecule type" value="Genomic_DNA"/>
</dbReference>
<dbReference type="eggNOG" id="COG1316">
    <property type="taxonomic scope" value="Bacteria"/>
</dbReference>
<dbReference type="PANTHER" id="PTHR33392">
    <property type="entry name" value="POLYISOPRENYL-TEICHOIC ACID--PEPTIDOGLYCAN TEICHOIC ACID TRANSFERASE TAGU"/>
    <property type="match status" value="1"/>
</dbReference>
<dbReference type="InterPro" id="IPR050922">
    <property type="entry name" value="LytR/CpsA/Psr_CW_biosynth"/>
</dbReference>
<evidence type="ECO:0000256" key="3">
    <source>
        <dbReference type="SAM" id="Phobius"/>
    </source>
</evidence>
<dbReference type="HOGENOM" id="CLU_016455_5_5_9"/>
<dbReference type="RefSeq" id="WP_006716679.1">
    <property type="nucleotide sequence ID" value="NZ_CP007032.1"/>
</dbReference>
<dbReference type="Proteomes" id="UP000010847">
    <property type="component" value="Chromosome"/>
</dbReference>
<evidence type="ECO:0000259" key="4">
    <source>
        <dbReference type="Pfam" id="PF03816"/>
    </source>
</evidence>